<comment type="caution">
    <text evidence="4">The sequence shown here is derived from an EMBL/GenBank/DDBJ whole genome shotgun (WGS) entry which is preliminary data.</text>
</comment>
<reference evidence="4 5" key="1">
    <citation type="submission" date="2024-09" db="EMBL/GenBank/DDBJ databases">
        <title>Itraconazole resistance in Madurella fahalii resulting from another homologue of gene encoding cytochrome P450 14-alpha sterol demethylase (CYP51).</title>
        <authorList>
            <person name="Yoshioka I."/>
            <person name="Fahal A.H."/>
            <person name="Kaneko S."/>
            <person name="Yaguchi T."/>
        </authorList>
    </citation>
    <scope>NUCLEOTIDE SEQUENCE [LARGE SCALE GENOMIC DNA]</scope>
    <source>
        <strain evidence="4 5">IFM 68171</strain>
    </source>
</reference>
<dbReference type="Gene3D" id="3.40.47.10">
    <property type="match status" value="1"/>
</dbReference>
<dbReference type="Proteomes" id="UP001628179">
    <property type="component" value="Unassembled WGS sequence"/>
</dbReference>
<accession>A0ABQ0G630</accession>
<dbReference type="InterPro" id="IPR001227">
    <property type="entry name" value="Ac_transferase_dom_sf"/>
</dbReference>
<evidence type="ECO:0000259" key="3">
    <source>
        <dbReference type="PROSITE" id="PS52004"/>
    </source>
</evidence>
<proteinExistence type="predicted"/>
<keyword evidence="2" id="KW-0597">Phosphoprotein</keyword>
<dbReference type="InterPro" id="IPR014031">
    <property type="entry name" value="Ketoacyl_synth_C"/>
</dbReference>
<keyword evidence="1" id="KW-0596">Phosphopantetheine</keyword>
<dbReference type="SUPFAM" id="SSF55048">
    <property type="entry name" value="Probable ACP-binding domain of malonyl-CoA ACP transacylase"/>
    <property type="match status" value="1"/>
</dbReference>
<dbReference type="SUPFAM" id="SSF53901">
    <property type="entry name" value="Thiolase-like"/>
    <property type="match status" value="1"/>
</dbReference>
<evidence type="ECO:0000313" key="5">
    <source>
        <dbReference type="Proteomes" id="UP001628179"/>
    </source>
</evidence>
<dbReference type="InterPro" id="IPR014043">
    <property type="entry name" value="Acyl_transferase_dom"/>
</dbReference>
<evidence type="ECO:0000256" key="2">
    <source>
        <dbReference type="ARBA" id="ARBA00022553"/>
    </source>
</evidence>
<feature type="domain" description="Ketosynthase family 3 (KS3)" evidence="3">
    <location>
        <begin position="1"/>
        <end position="107"/>
    </location>
</feature>
<sequence length="430" mass="47005">MDSVRTVFGSPNRTNPLYLGSLKGNIGHSETAAGVASLLKVLAMFQNRGIPPLRGFQRLNHTIPPLEPDKMIIPTTLIRWDIGSGPRISCIYSYGASGSNSAVICSEWVENGLVTRLDTIREFPILLSAASSGSLHRYIDSLVAHVSKSIATVRRDVTLQNLSFTLSQRRKHHRVRWSTTASTLTELLAQLRNCKPHEFVQTLNPKAAKRTVLVFSGQSRTTIGVPAGILAGLPQFSYHIQRCNDILKSLGCPDILPALTQASPIDDPTILQCSTVAVQYACAQCWIDGGLEPDAIVGHSLGELTALAISGVLSLTDTLKVVYTRAQLIKTQWGPDPGVMMAIHADIQTVRSIMDEVETRSSNPDDTLEIACYNSLTSHVIVGKAISIAVAEDIIQQDPRYRGIRHQRLDVSHGFHSRFTEPLLTHLALL</sequence>
<dbReference type="PANTHER" id="PTHR43775">
    <property type="entry name" value="FATTY ACID SYNTHASE"/>
    <property type="match status" value="1"/>
</dbReference>
<protein>
    <recommendedName>
        <fullName evidence="3">Ketosynthase family 3 (KS3) domain-containing protein</fullName>
    </recommendedName>
</protein>
<dbReference type="PROSITE" id="PS52004">
    <property type="entry name" value="KS3_2"/>
    <property type="match status" value="1"/>
</dbReference>
<gene>
    <name evidence="4" type="ORF">MFIFM68171_03415</name>
</gene>
<dbReference type="InterPro" id="IPR016036">
    <property type="entry name" value="Malonyl_transacylase_ACP-bd"/>
</dbReference>
<dbReference type="EMBL" id="BAAFSV010000002">
    <property type="protein sequence ID" value="GAB1313205.1"/>
    <property type="molecule type" value="Genomic_DNA"/>
</dbReference>
<dbReference type="Gene3D" id="3.40.366.10">
    <property type="entry name" value="Malonyl-Coenzyme A Acyl Carrier Protein, domain 2"/>
    <property type="match status" value="1"/>
</dbReference>
<dbReference type="Gene3D" id="3.30.70.3290">
    <property type="match status" value="1"/>
</dbReference>
<dbReference type="SUPFAM" id="SSF52151">
    <property type="entry name" value="FabD/lysophospholipase-like"/>
    <property type="match status" value="1"/>
</dbReference>
<evidence type="ECO:0000313" key="4">
    <source>
        <dbReference type="EMBL" id="GAB1313205.1"/>
    </source>
</evidence>
<dbReference type="InterPro" id="IPR050091">
    <property type="entry name" value="PKS_NRPS_Biosynth_Enz"/>
</dbReference>
<name>A0ABQ0G630_9PEZI</name>
<dbReference type="GeneID" id="98174159"/>
<dbReference type="Pfam" id="PF02801">
    <property type="entry name" value="Ketoacyl-synt_C"/>
    <property type="match status" value="1"/>
</dbReference>
<dbReference type="SMART" id="SM00827">
    <property type="entry name" value="PKS_AT"/>
    <property type="match status" value="1"/>
</dbReference>
<dbReference type="InterPro" id="IPR020841">
    <property type="entry name" value="PKS_Beta-ketoAc_synthase_dom"/>
</dbReference>
<keyword evidence="5" id="KW-1185">Reference proteome</keyword>
<dbReference type="InterPro" id="IPR016035">
    <property type="entry name" value="Acyl_Trfase/lysoPLipase"/>
</dbReference>
<dbReference type="PANTHER" id="PTHR43775:SF21">
    <property type="entry name" value="NON-REDUCING POLYKETIDE SYNTHASE AUSA-RELATED"/>
    <property type="match status" value="1"/>
</dbReference>
<dbReference type="InterPro" id="IPR016039">
    <property type="entry name" value="Thiolase-like"/>
</dbReference>
<organism evidence="4 5">
    <name type="scientific">Madurella fahalii</name>
    <dbReference type="NCBI Taxonomy" id="1157608"/>
    <lineage>
        <taxon>Eukaryota</taxon>
        <taxon>Fungi</taxon>
        <taxon>Dikarya</taxon>
        <taxon>Ascomycota</taxon>
        <taxon>Pezizomycotina</taxon>
        <taxon>Sordariomycetes</taxon>
        <taxon>Sordariomycetidae</taxon>
        <taxon>Sordariales</taxon>
        <taxon>Sordariales incertae sedis</taxon>
        <taxon>Madurella</taxon>
    </lineage>
</organism>
<dbReference type="Pfam" id="PF22621">
    <property type="entry name" value="CurL-like_PKS_C"/>
    <property type="match status" value="1"/>
</dbReference>
<dbReference type="RefSeq" id="XP_070914937.1">
    <property type="nucleotide sequence ID" value="XM_071058836.1"/>
</dbReference>
<evidence type="ECO:0000256" key="1">
    <source>
        <dbReference type="ARBA" id="ARBA00022450"/>
    </source>
</evidence>
<dbReference type="Pfam" id="PF00698">
    <property type="entry name" value="Acyl_transf_1"/>
    <property type="match status" value="1"/>
</dbReference>